<evidence type="ECO:0000256" key="11">
    <source>
        <dbReference type="ARBA" id="ARBA00022840"/>
    </source>
</evidence>
<dbReference type="Proteomes" id="UP000288859">
    <property type="component" value="Unassembled WGS sequence"/>
</dbReference>
<evidence type="ECO:0000256" key="2">
    <source>
        <dbReference type="ARBA" id="ARBA00010769"/>
    </source>
</evidence>
<dbReference type="Pfam" id="PF23593">
    <property type="entry name" value="HEAT_ATR"/>
    <property type="match status" value="1"/>
</dbReference>
<dbReference type="GO" id="GO:0005634">
    <property type="term" value="C:nucleus"/>
    <property type="evidence" value="ECO:0007669"/>
    <property type="project" value="UniProtKB-SubCell"/>
</dbReference>
<dbReference type="EMBL" id="NAJM01000012">
    <property type="protein sequence ID" value="RVX72377.1"/>
    <property type="molecule type" value="Genomic_DNA"/>
</dbReference>
<dbReference type="PANTHER" id="PTHR11139:SF125">
    <property type="entry name" value="SERINE_THREONINE-PROTEIN KINASE MEC1"/>
    <property type="match status" value="1"/>
</dbReference>
<keyword evidence="7" id="KW-0808">Transferase</keyword>
<dbReference type="InterPro" id="IPR057564">
    <property type="entry name" value="HEAT_ATR"/>
</dbReference>
<evidence type="ECO:0000256" key="18">
    <source>
        <dbReference type="ARBA" id="ARBA00030459"/>
    </source>
</evidence>
<evidence type="ECO:0000256" key="8">
    <source>
        <dbReference type="ARBA" id="ARBA00022741"/>
    </source>
</evidence>
<dbReference type="InterPro" id="IPR012993">
    <property type="entry name" value="UME"/>
</dbReference>
<evidence type="ECO:0000256" key="14">
    <source>
        <dbReference type="ARBA" id="ARBA00023242"/>
    </source>
</evidence>
<dbReference type="InterPro" id="IPR050517">
    <property type="entry name" value="DDR_Repair_Kinase"/>
</dbReference>
<dbReference type="Pfam" id="PF00454">
    <property type="entry name" value="PI3_PI4_kinase"/>
    <property type="match status" value="1"/>
</dbReference>
<dbReference type="PANTHER" id="PTHR11139">
    <property type="entry name" value="ATAXIA TELANGIECTASIA MUTATED ATM -RELATED"/>
    <property type="match status" value="1"/>
</dbReference>
<comment type="function">
    <text evidence="16">Serine/threonine protein kinase which activates checkpoint signaling upon genotoxic stresses such as ionizing radiation (IR), ultraviolet light (UV), or DNA replication stalling, thereby acting as a DNA damage sensor. Recognizes the substrate consensus sequence [ST]-Q. Phosphorylates histone H2A to form H2AS128ph (gamma-H2A) at sites of DNA damage, involved in the regulation of DNA damage response mechanism. Required for the control of telomere length and genome stability.</text>
</comment>
<evidence type="ECO:0000256" key="10">
    <source>
        <dbReference type="ARBA" id="ARBA00022777"/>
    </source>
</evidence>
<dbReference type="InterPro" id="IPR003152">
    <property type="entry name" value="FATC_dom"/>
</dbReference>
<dbReference type="SUPFAM" id="SSF48371">
    <property type="entry name" value="ARM repeat"/>
    <property type="match status" value="1"/>
</dbReference>
<evidence type="ECO:0000259" key="23">
    <source>
        <dbReference type="PROSITE" id="PS51189"/>
    </source>
</evidence>
<evidence type="ECO:0000256" key="13">
    <source>
        <dbReference type="ARBA" id="ARBA00023204"/>
    </source>
</evidence>
<comment type="subcellular location">
    <subcellularLocation>
        <location evidence="1">Nucleus</location>
    </subcellularLocation>
</comment>
<comment type="catalytic activity">
    <reaction evidence="21">
        <text>L-seryl-[protein] + ATP = O-phospho-L-seryl-[protein] + ADP + H(+)</text>
        <dbReference type="Rhea" id="RHEA:17989"/>
        <dbReference type="Rhea" id="RHEA-COMP:9863"/>
        <dbReference type="Rhea" id="RHEA-COMP:11604"/>
        <dbReference type="ChEBI" id="CHEBI:15378"/>
        <dbReference type="ChEBI" id="CHEBI:29999"/>
        <dbReference type="ChEBI" id="CHEBI:30616"/>
        <dbReference type="ChEBI" id="CHEBI:83421"/>
        <dbReference type="ChEBI" id="CHEBI:456216"/>
        <dbReference type="EC" id="2.7.11.1"/>
    </reaction>
</comment>
<dbReference type="Pfam" id="PF08064">
    <property type="entry name" value="UME"/>
    <property type="match status" value="1"/>
</dbReference>
<comment type="caution">
    <text evidence="25">The sequence shown here is derived from an EMBL/GenBank/DDBJ whole genome shotgun (WGS) entry which is preliminary data.</text>
</comment>
<sequence length="2306" mass="258627">MAPVLTARQSNGFEPPPSSMLATHVVHAHGVPDLDRDNFQQLLTEVLSTDEQGQPNLGTDIAVNHKLICIIFQVGIEPSLVEDPFKPSKGSGRADSQMKSCLEVIQLAIEKSPQVLFVKSDPQGRDQSDGSLPLYFWLISHLLPLLASASSVGVHDDILGLIKSMVTSDRSSSPAQNSEVVLDFVRACISAILDIALSSQQLFAAHKPIVVDAEDFASSVSNVFGGVPHHSISLTFPDSCQLLLTLSHVLKIVAETSDSRLSKTQYRKVALKLHQAFEDTVKTDVSNPEAEILNAEMQSLSLRLSIPGSWSRLPQLPTSEPIVWPDSERSRKRMRLSTDAEDEHTAETFRQSLCRQLTTALTGRATNDLVGLSQMAPAGFKRLNEEEQCRALNMLGLLACSCAANLPISRCNLCDDDEITANGKQGDHSSMETELLDTLVAILQNISRQSKARVVAMTALRRLIMHSLSSTQVKLAQTATGDWCLQSLRSSSRDLRVAATRTLQAYVVQKRSVDISLIRDNRIAALDFLHTLWERSEASLQETSILALTSMARVVGDEELNIILVRLVEYLGHNNPYISGLVYAEIQQLAQSIQTNVWPLFRPFWRTLGVVFAKSLSTRPNVGSQLCDLLGMDMTGLMGHTAQYALPYLVLHKDHESIRRFAEASGPSTSIFDLCTQIQNLRAILSFLLVQPFVNVEDSILRTLTEVSDEFGKTDLAEWVTLDSIHIACELLKAIGDSGQGKSSRIYVALQVLAQLVARQRGQSSGTRRSDNIGAFLEANVLAIVTHFTILLNDLEAKESKLEKRRCLAALGEIVKLGRSRVTRALPQICACLRSGLDDPDLCNAAFNSWVVMIKSLKRDDIEPLIDQTLAIIVQTWEVLDTTSQQKAYDTVEDLLKNHADMVRDNFSTMPSLASIPMMAKFDHEISSLKRQMDERHQVIAYTKRVQDENESVVEQALAELSPLLKAKQDLLQRSILQEQPDEFVADLTRAILDAAVKFNSSNQVTRLCGECLGSIGCLDSSKIESTRERKNMVVLSNFTKADEVIRWVFLFLENVLVKCFLSANTTRAQGFLGWAMQEYLKSCEQDDPPQSRAGNLATKLWEDLPETVQNILTPFINSKYLVAEVRAPEKGQYPYFKPGMRHREWLRTVTLDFLHRGPGDNVELVFGISCRIIHGQDTAIPAFLIPYAAVNLIVSGIESDSRDIIEEINNILKQPLEGQERRVQDDIKLCSQTVFEILDYMSAWHQQKRKQYALGLSRSERGLNDPSLGSTAGQIRSIERVLEEIPPDVLARRALECRSYARALFHWEQHIRKSKSENFETELQRLQDIYAQIDEPDGIEGISSRMHVLDVEQQVLEHRKAGRWTAAQSWYEMQLVTNPDDVDAKKNLMDCLKASGQYDVLLHHFDGIQGQGNIPTPLAPYAMEAAWGTSRWDRLAACIPKTGGYDFTSHIAEVMLAVNKHDETAAVQLLEELYRTTTSELTPASIVSFQAGHDTLLRLHVLNDIHLMTASPKEDRVNVLRNLNARLDVLGSNVADKQYLLGIRRAIMSLRTDMFGSNDVASAWLASARSARKARSMTQAFNAVLKASALGDKSAAIEHAKLMWLEGHHRKAIQTLEGAIESGAFIAHDYVADDGAVTMTVEQRHNQNEVTAKAHVLLGKWLDQAGQTQSEVIRKIFRKATESFRRWEKGWYHLGRYYNKILDSEKAMPPGKESQTFLTGETTKLVVENYLRSLLHGSKYVFQTLPKILTLWLELVDGADVQVDPRRGNPQFHAHNAAQRKRIIEETNNQIKKYVERLQPVLLYTILPQVIARICHQNKVVSDVLGNIVTKVVRAFPQQAFWPLLAVVEAKQKERASKGLELVRKIVELQKKTSRDASAAAELRNMFTSGQKFSKELLRVSEFPIETKVPRVSLSRDLGFNHKIAPSKLVVPNQACLVPSMPTSFEPAQIKAFRPFAKDPVTISAFIDEALVLASLQKPRRLTIRGSDGNIYNVLAKPKDDLRKDQRLMEFNTMINRFLKRDVEAAKRRLYIRTYAVIPLNEECGLIEWVDNLKTFREILLKLYKDKSISPNYPELRNLLDEACSGDSEKVKIFPNKILKMFPPVFHEWFVESFPDPSAWFNARLRYTRSAAVMSIVGHVLGLGDRHGENILFEEDNGGTLHVDFNCLFDKGLTFEKPEMVPFRLTHNMVDAMGVYGYEGPFRRSSEITLGLLRSNEDALMTILETFLHDPTTDFINADNRKKKVVNGVPNTPVEVLDGVRSKVRGMLAGESVPLSVGGYVEEMIHRATDHVNLSRMYIGWCAFF</sequence>
<dbReference type="GO" id="GO:0006281">
    <property type="term" value="P:DNA repair"/>
    <property type="evidence" value="ECO:0007669"/>
    <property type="project" value="UniProtKB-KW"/>
</dbReference>
<evidence type="ECO:0000256" key="21">
    <source>
        <dbReference type="ARBA" id="ARBA00048679"/>
    </source>
</evidence>
<evidence type="ECO:0000259" key="24">
    <source>
        <dbReference type="PROSITE" id="PS51190"/>
    </source>
</evidence>
<dbReference type="SMART" id="SM00146">
    <property type="entry name" value="PI3Kc"/>
    <property type="match status" value="1"/>
</dbReference>
<dbReference type="PROSITE" id="PS51189">
    <property type="entry name" value="FAT"/>
    <property type="match status" value="1"/>
</dbReference>
<dbReference type="FunFam" id="1.10.1070.11:FF:000031">
    <property type="entry name" value="Phosphatidyl inositol 3-kinase"/>
    <property type="match status" value="1"/>
</dbReference>
<dbReference type="Pfam" id="PF02260">
    <property type="entry name" value="FATC"/>
    <property type="match status" value="1"/>
</dbReference>
<feature type="domain" description="PI3K/PI4K catalytic" evidence="22">
    <location>
        <begin position="1967"/>
        <end position="2277"/>
    </location>
</feature>
<dbReference type="SMART" id="SM01343">
    <property type="entry name" value="FATC"/>
    <property type="match status" value="1"/>
</dbReference>
<dbReference type="InterPro" id="IPR056802">
    <property type="entry name" value="ATR-like_M-HEAT"/>
</dbReference>
<dbReference type="GO" id="GO:0000723">
    <property type="term" value="P:telomere maintenance"/>
    <property type="evidence" value="ECO:0007669"/>
    <property type="project" value="TreeGrafter"/>
</dbReference>
<proteinExistence type="inferred from homology"/>
<keyword evidence="11" id="KW-0067">ATP-binding</keyword>
<dbReference type="InterPro" id="IPR014009">
    <property type="entry name" value="PIK_FAT"/>
</dbReference>
<dbReference type="GO" id="GO:0004674">
    <property type="term" value="F:protein serine/threonine kinase activity"/>
    <property type="evidence" value="ECO:0007669"/>
    <property type="project" value="UniProtKB-KW"/>
</dbReference>
<dbReference type="GO" id="GO:0005524">
    <property type="term" value="F:ATP binding"/>
    <property type="evidence" value="ECO:0007669"/>
    <property type="project" value="UniProtKB-KW"/>
</dbReference>
<reference evidence="25 26" key="1">
    <citation type="submission" date="2017-03" db="EMBL/GenBank/DDBJ databases">
        <title>Genomes of endolithic fungi from Antarctica.</title>
        <authorList>
            <person name="Coleine C."/>
            <person name="Masonjones S."/>
            <person name="Stajich J.E."/>
        </authorList>
    </citation>
    <scope>NUCLEOTIDE SEQUENCE [LARGE SCALE GENOMIC DNA]</scope>
    <source>
        <strain evidence="25 26">CCFEE 6314</strain>
    </source>
</reference>
<evidence type="ECO:0000256" key="12">
    <source>
        <dbReference type="ARBA" id="ARBA00022853"/>
    </source>
</evidence>
<dbReference type="InterPro" id="IPR000403">
    <property type="entry name" value="PI3/4_kinase_cat_dom"/>
</dbReference>
<keyword evidence="14" id="KW-0539">Nucleus</keyword>
<keyword evidence="13" id="KW-0234">DNA repair</keyword>
<protein>
    <recommendedName>
        <fullName evidence="5">Serine/threonine-protein kinase MEC1</fullName>
        <ecNumber evidence="4">2.7.11.1</ecNumber>
    </recommendedName>
    <alternativeName>
        <fullName evidence="19">ATR homolog</fullName>
    </alternativeName>
    <alternativeName>
        <fullName evidence="18">DNA-damage checkpoint kinase MEC1</fullName>
    </alternativeName>
    <alternativeName>
        <fullName evidence="17">Mitosis entry checkpoint protein 1</fullName>
    </alternativeName>
</protein>
<dbReference type="InterPro" id="IPR003151">
    <property type="entry name" value="PIK-rel_kinase_FAT"/>
</dbReference>
<evidence type="ECO:0000256" key="9">
    <source>
        <dbReference type="ARBA" id="ARBA00022763"/>
    </source>
</evidence>
<gene>
    <name evidence="25" type="ORF">B0A52_03565</name>
</gene>
<evidence type="ECO:0000256" key="5">
    <source>
        <dbReference type="ARBA" id="ARBA00021345"/>
    </source>
</evidence>
<keyword evidence="10" id="KW-0418">Kinase</keyword>
<dbReference type="InterPro" id="IPR058681">
    <property type="entry name" value="HEAT_MEC1_N"/>
</dbReference>
<evidence type="ECO:0000256" key="7">
    <source>
        <dbReference type="ARBA" id="ARBA00022679"/>
    </source>
</evidence>
<dbReference type="OrthoDB" id="381190at2759"/>
<keyword evidence="9" id="KW-0227">DNA damage</keyword>
<comment type="subunit">
    <text evidence="3">Associates with DNA double-strand breaks.</text>
</comment>
<accession>A0A438N9E0</accession>
<evidence type="ECO:0000259" key="22">
    <source>
        <dbReference type="PROSITE" id="PS50290"/>
    </source>
</evidence>
<keyword evidence="12" id="KW-0156">Chromatin regulator</keyword>
<comment type="catalytic activity">
    <reaction evidence="20">
        <text>L-threonyl-[protein] + ATP = O-phospho-L-threonyl-[protein] + ADP + H(+)</text>
        <dbReference type="Rhea" id="RHEA:46608"/>
        <dbReference type="Rhea" id="RHEA-COMP:11060"/>
        <dbReference type="Rhea" id="RHEA-COMP:11605"/>
        <dbReference type="ChEBI" id="CHEBI:15378"/>
        <dbReference type="ChEBI" id="CHEBI:30013"/>
        <dbReference type="ChEBI" id="CHEBI:30616"/>
        <dbReference type="ChEBI" id="CHEBI:61977"/>
        <dbReference type="ChEBI" id="CHEBI:456216"/>
        <dbReference type="EC" id="2.7.11.1"/>
    </reaction>
</comment>
<dbReference type="InterPro" id="IPR016024">
    <property type="entry name" value="ARM-type_fold"/>
</dbReference>
<organism evidence="25 26">
    <name type="scientific">Exophiala mesophila</name>
    <name type="common">Black yeast-like fungus</name>
    <dbReference type="NCBI Taxonomy" id="212818"/>
    <lineage>
        <taxon>Eukaryota</taxon>
        <taxon>Fungi</taxon>
        <taxon>Dikarya</taxon>
        <taxon>Ascomycota</taxon>
        <taxon>Pezizomycotina</taxon>
        <taxon>Eurotiomycetes</taxon>
        <taxon>Chaetothyriomycetidae</taxon>
        <taxon>Chaetothyriales</taxon>
        <taxon>Herpotrichiellaceae</taxon>
        <taxon>Exophiala</taxon>
    </lineage>
</organism>
<evidence type="ECO:0000256" key="3">
    <source>
        <dbReference type="ARBA" id="ARBA00011370"/>
    </source>
</evidence>
<keyword evidence="8" id="KW-0547">Nucleotide-binding</keyword>
<keyword evidence="15" id="KW-0469">Meiosis</keyword>
<dbReference type="InterPro" id="IPR011009">
    <property type="entry name" value="Kinase-like_dom_sf"/>
</dbReference>
<evidence type="ECO:0000256" key="19">
    <source>
        <dbReference type="ARBA" id="ARBA00033001"/>
    </source>
</evidence>
<dbReference type="EC" id="2.7.11.1" evidence="4"/>
<comment type="similarity">
    <text evidence="2">Belongs to the PI3/PI4-kinase family. ATM subfamily.</text>
</comment>
<dbReference type="PROSITE" id="PS00916">
    <property type="entry name" value="PI3_4_KINASE_2"/>
    <property type="match status" value="1"/>
</dbReference>
<dbReference type="VEuPathDB" id="FungiDB:PV10_07469"/>
<evidence type="ECO:0000256" key="17">
    <source>
        <dbReference type="ARBA" id="ARBA00029679"/>
    </source>
</evidence>
<evidence type="ECO:0000313" key="26">
    <source>
        <dbReference type="Proteomes" id="UP000288859"/>
    </source>
</evidence>
<evidence type="ECO:0000256" key="4">
    <source>
        <dbReference type="ARBA" id="ARBA00012513"/>
    </source>
</evidence>
<dbReference type="PROSITE" id="PS51190">
    <property type="entry name" value="FATC"/>
    <property type="match status" value="1"/>
</dbReference>
<dbReference type="GO" id="GO:0000077">
    <property type="term" value="P:DNA damage checkpoint signaling"/>
    <property type="evidence" value="ECO:0007669"/>
    <property type="project" value="TreeGrafter"/>
</dbReference>
<evidence type="ECO:0000256" key="6">
    <source>
        <dbReference type="ARBA" id="ARBA00022527"/>
    </source>
</evidence>
<feature type="domain" description="FATC" evidence="24">
    <location>
        <begin position="2274"/>
        <end position="2306"/>
    </location>
</feature>
<dbReference type="InterPro" id="IPR018936">
    <property type="entry name" value="PI3/4_kinase_CS"/>
</dbReference>
<dbReference type="InterPro" id="IPR036940">
    <property type="entry name" value="PI3/4_kinase_cat_sf"/>
</dbReference>
<dbReference type="Pfam" id="PF25385">
    <property type="entry name" value="HEAT_MEC1_N"/>
    <property type="match status" value="1"/>
</dbReference>
<dbReference type="Gene3D" id="1.10.1070.11">
    <property type="entry name" value="Phosphatidylinositol 3-/4-kinase, catalytic domain"/>
    <property type="match status" value="1"/>
</dbReference>
<dbReference type="CDD" id="cd00892">
    <property type="entry name" value="PIKKc_ATR"/>
    <property type="match status" value="1"/>
</dbReference>
<dbReference type="PROSITE" id="PS50290">
    <property type="entry name" value="PI3_4_KINASE_3"/>
    <property type="match status" value="1"/>
</dbReference>
<dbReference type="Pfam" id="PF25030">
    <property type="entry name" value="M-HEAT_ATR"/>
    <property type="match status" value="1"/>
</dbReference>
<dbReference type="SMART" id="SM00802">
    <property type="entry name" value="UME"/>
    <property type="match status" value="1"/>
</dbReference>
<keyword evidence="6" id="KW-0723">Serine/threonine-protein kinase</keyword>
<name>A0A438N9E0_EXOME</name>
<evidence type="ECO:0000256" key="16">
    <source>
        <dbReference type="ARBA" id="ARBA00025079"/>
    </source>
</evidence>
<evidence type="ECO:0000313" key="25">
    <source>
        <dbReference type="EMBL" id="RVX72377.1"/>
    </source>
</evidence>
<evidence type="ECO:0000256" key="20">
    <source>
        <dbReference type="ARBA" id="ARBA00047899"/>
    </source>
</evidence>
<dbReference type="Gene3D" id="3.30.1010.10">
    <property type="entry name" value="Phosphatidylinositol 3-kinase Catalytic Subunit, Chain A, domain 4"/>
    <property type="match status" value="1"/>
</dbReference>
<feature type="domain" description="FAT" evidence="23">
    <location>
        <begin position="1290"/>
        <end position="1851"/>
    </location>
</feature>
<evidence type="ECO:0000256" key="15">
    <source>
        <dbReference type="ARBA" id="ARBA00023254"/>
    </source>
</evidence>
<dbReference type="GO" id="GO:0005694">
    <property type="term" value="C:chromosome"/>
    <property type="evidence" value="ECO:0007669"/>
    <property type="project" value="TreeGrafter"/>
</dbReference>
<evidence type="ECO:0000256" key="1">
    <source>
        <dbReference type="ARBA" id="ARBA00004123"/>
    </source>
</evidence>
<dbReference type="Pfam" id="PF02259">
    <property type="entry name" value="FAT"/>
    <property type="match status" value="1"/>
</dbReference>
<dbReference type="SUPFAM" id="SSF56112">
    <property type="entry name" value="Protein kinase-like (PK-like)"/>
    <property type="match status" value="1"/>
</dbReference>